<dbReference type="Gene3D" id="3.30.450.20">
    <property type="entry name" value="PAS domain"/>
    <property type="match status" value="2"/>
</dbReference>
<dbReference type="Proteomes" id="UP000184310">
    <property type="component" value="Unassembled WGS sequence"/>
</dbReference>
<keyword evidence="14" id="KW-1185">Reference proteome</keyword>
<dbReference type="AlphaFoldDB" id="A0A1M6CTM4"/>
<dbReference type="GO" id="GO:0006935">
    <property type="term" value="P:chemotaxis"/>
    <property type="evidence" value="ECO:0007669"/>
    <property type="project" value="UniProtKB-KW"/>
</dbReference>
<dbReference type="InterPro" id="IPR029151">
    <property type="entry name" value="Sensor-like_sf"/>
</dbReference>
<dbReference type="STRING" id="1121302.SAMN02745163_00546"/>
<dbReference type="RefSeq" id="WP_072985037.1">
    <property type="nucleotide sequence ID" value="NZ_FQZB01000004.1"/>
</dbReference>
<keyword evidence="5 10" id="KW-1133">Transmembrane helix</keyword>
<dbReference type="CDD" id="cd06225">
    <property type="entry name" value="HAMP"/>
    <property type="match status" value="1"/>
</dbReference>
<organism evidence="13 14">
    <name type="scientific">Clostridium cavendishii DSM 21758</name>
    <dbReference type="NCBI Taxonomy" id="1121302"/>
    <lineage>
        <taxon>Bacteria</taxon>
        <taxon>Bacillati</taxon>
        <taxon>Bacillota</taxon>
        <taxon>Clostridia</taxon>
        <taxon>Eubacteriales</taxon>
        <taxon>Clostridiaceae</taxon>
        <taxon>Clostridium</taxon>
    </lineage>
</organism>
<evidence type="ECO:0000256" key="6">
    <source>
        <dbReference type="ARBA" id="ARBA00023136"/>
    </source>
</evidence>
<dbReference type="SUPFAM" id="SSF58104">
    <property type="entry name" value="Methyl-accepting chemotaxis protein (MCP) signaling domain"/>
    <property type="match status" value="1"/>
</dbReference>
<evidence type="ECO:0000256" key="2">
    <source>
        <dbReference type="ARBA" id="ARBA00022475"/>
    </source>
</evidence>
<dbReference type="Pfam" id="PF02743">
    <property type="entry name" value="dCache_1"/>
    <property type="match status" value="1"/>
</dbReference>
<reference evidence="13 14" key="1">
    <citation type="submission" date="2016-11" db="EMBL/GenBank/DDBJ databases">
        <authorList>
            <person name="Jaros S."/>
            <person name="Januszkiewicz K."/>
            <person name="Wedrychowicz H."/>
        </authorList>
    </citation>
    <scope>NUCLEOTIDE SEQUENCE [LARGE SCALE GENOMIC DNA]</scope>
    <source>
        <strain evidence="13 14">DSM 21758</strain>
    </source>
</reference>
<feature type="domain" description="Methyl-accepting transducer" evidence="11">
    <location>
        <begin position="379"/>
        <end position="644"/>
    </location>
</feature>
<dbReference type="EMBL" id="FQZB01000004">
    <property type="protein sequence ID" value="SHI64221.1"/>
    <property type="molecule type" value="Genomic_DNA"/>
</dbReference>
<feature type="transmembrane region" description="Helical" evidence="10">
    <location>
        <begin position="298"/>
        <end position="320"/>
    </location>
</feature>
<name>A0A1M6CTM4_9CLOT</name>
<dbReference type="SMART" id="SM00283">
    <property type="entry name" value="MA"/>
    <property type="match status" value="1"/>
</dbReference>
<comment type="similarity">
    <text evidence="8">Belongs to the methyl-accepting chemotaxis (MCP) protein family.</text>
</comment>
<dbReference type="Pfam" id="PF00672">
    <property type="entry name" value="HAMP"/>
    <property type="match status" value="1"/>
</dbReference>
<keyword evidence="7 9" id="KW-0807">Transducer</keyword>
<dbReference type="GO" id="GO:0005886">
    <property type="term" value="C:plasma membrane"/>
    <property type="evidence" value="ECO:0007669"/>
    <property type="project" value="UniProtKB-SubCell"/>
</dbReference>
<comment type="subcellular location">
    <subcellularLocation>
        <location evidence="1">Cell membrane</location>
        <topology evidence="1">Multi-pass membrane protein</topology>
    </subcellularLocation>
</comment>
<dbReference type="PROSITE" id="PS50885">
    <property type="entry name" value="HAMP"/>
    <property type="match status" value="1"/>
</dbReference>
<evidence type="ECO:0000256" key="7">
    <source>
        <dbReference type="ARBA" id="ARBA00023224"/>
    </source>
</evidence>
<feature type="transmembrane region" description="Helical" evidence="10">
    <location>
        <begin position="9"/>
        <end position="35"/>
    </location>
</feature>
<dbReference type="Pfam" id="PF00015">
    <property type="entry name" value="MCPsignal"/>
    <property type="match status" value="1"/>
</dbReference>
<dbReference type="PROSITE" id="PS50111">
    <property type="entry name" value="CHEMOTAXIS_TRANSDUC_2"/>
    <property type="match status" value="1"/>
</dbReference>
<evidence type="ECO:0000256" key="3">
    <source>
        <dbReference type="ARBA" id="ARBA00022500"/>
    </source>
</evidence>
<evidence type="ECO:0000256" key="4">
    <source>
        <dbReference type="ARBA" id="ARBA00022692"/>
    </source>
</evidence>
<gene>
    <name evidence="13" type="ORF">SAMN02745163_00546</name>
</gene>
<dbReference type="PANTHER" id="PTHR32089">
    <property type="entry name" value="METHYL-ACCEPTING CHEMOTAXIS PROTEIN MCPB"/>
    <property type="match status" value="1"/>
</dbReference>
<dbReference type="SMART" id="SM00304">
    <property type="entry name" value="HAMP"/>
    <property type="match status" value="2"/>
</dbReference>
<dbReference type="PANTHER" id="PTHR32089:SF112">
    <property type="entry name" value="LYSOZYME-LIKE PROTEIN-RELATED"/>
    <property type="match status" value="1"/>
</dbReference>
<dbReference type="InterPro" id="IPR003660">
    <property type="entry name" value="HAMP_dom"/>
</dbReference>
<dbReference type="CDD" id="cd18773">
    <property type="entry name" value="PDC1_HK_sensor"/>
    <property type="match status" value="1"/>
</dbReference>
<evidence type="ECO:0000256" key="10">
    <source>
        <dbReference type="SAM" id="Phobius"/>
    </source>
</evidence>
<sequence length="680" mass="74253">MINKINKSILLKVLTSLIAITVLVFTITGVIVNYYNKNVLTKNINKSLEDNATIISKDVNSFFERGGTLVTQMTTNSSIKNLMTEVKTRDDVKTNPNFTNVVKSLKSIKETDKNASSVYMVIEKASYLIDETGEDSPIDWDVNNRPWYSETLKAGNLYYTAPYKDAVSGKMVITIAYPMLDNNGKSIGAVAVDYLIDKLPEIMKQYKVGETGYTFLLDRTGTFMYHPDETKILKDKFTEYAGTPGEVGKKMIKGESNVATYTLDNSELYAAYAPIKSNGWSVGTVISKSEVEKELVKFNILLLSTYIGGLILLILALYFVTTKILKDIPKLLEIIKKVAKGDLTSKLSVNSKDEIGQIAEAINDMNSNLNNIVTNISSNSQNVSASGEELSAVISEINKQIQTINAGTQEIAAAMEETSASTEEMNSSSEIIKNSILKLNSKAKDGNNSAMEIKTRALNMKEESETSKKITLDMYKEKEIAILTAIEDGKIVEEITNMAAIIEETASKTNLLALNAAIEAARAGEHGKGFAVVADEVAKLALQSTETVHNIQNIVGQVKNAFENMSQTSGGILEFIDKKVTADYNEMINRANLSLEDANNVSELITSFTTNIEDVSNSVEQLIKSLESVSAVVEEVASGASEIAGTVHDTKVSTDEVAEVAETQADLAVTLNNIVSEFKI</sequence>
<accession>A0A1M6CTM4</accession>
<dbReference type="GO" id="GO:0007165">
    <property type="term" value="P:signal transduction"/>
    <property type="evidence" value="ECO:0007669"/>
    <property type="project" value="UniProtKB-KW"/>
</dbReference>
<evidence type="ECO:0000259" key="12">
    <source>
        <dbReference type="PROSITE" id="PS50885"/>
    </source>
</evidence>
<keyword evidence="4 10" id="KW-0812">Transmembrane</keyword>
<evidence type="ECO:0000256" key="5">
    <source>
        <dbReference type="ARBA" id="ARBA00022989"/>
    </source>
</evidence>
<dbReference type="OrthoDB" id="9814363at2"/>
<dbReference type="Gene3D" id="1.10.287.950">
    <property type="entry name" value="Methyl-accepting chemotaxis protein"/>
    <property type="match status" value="1"/>
</dbReference>
<keyword evidence="2" id="KW-1003">Cell membrane</keyword>
<dbReference type="SUPFAM" id="SSF103190">
    <property type="entry name" value="Sensory domain-like"/>
    <property type="match status" value="2"/>
</dbReference>
<evidence type="ECO:0000259" key="11">
    <source>
        <dbReference type="PROSITE" id="PS50111"/>
    </source>
</evidence>
<keyword evidence="6 10" id="KW-0472">Membrane</keyword>
<evidence type="ECO:0000256" key="1">
    <source>
        <dbReference type="ARBA" id="ARBA00004651"/>
    </source>
</evidence>
<dbReference type="CDD" id="cd12912">
    <property type="entry name" value="PDC2_MCP_like"/>
    <property type="match status" value="1"/>
</dbReference>
<dbReference type="InterPro" id="IPR004089">
    <property type="entry name" value="MCPsignal_dom"/>
</dbReference>
<keyword evidence="3" id="KW-0145">Chemotaxis</keyword>
<evidence type="ECO:0000313" key="13">
    <source>
        <dbReference type="EMBL" id="SHI64221.1"/>
    </source>
</evidence>
<dbReference type="InterPro" id="IPR033479">
    <property type="entry name" value="dCache_1"/>
</dbReference>
<feature type="domain" description="HAMP" evidence="12">
    <location>
        <begin position="322"/>
        <end position="374"/>
    </location>
</feature>
<evidence type="ECO:0000256" key="8">
    <source>
        <dbReference type="ARBA" id="ARBA00029447"/>
    </source>
</evidence>
<evidence type="ECO:0000256" key="9">
    <source>
        <dbReference type="PROSITE-ProRule" id="PRU00284"/>
    </source>
</evidence>
<proteinExistence type="inferred from homology"/>
<protein>
    <submittedName>
        <fullName evidence="13">Methyl-accepting chemotaxis sensory transducer with Cache sensor</fullName>
    </submittedName>
</protein>
<evidence type="ECO:0000313" key="14">
    <source>
        <dbReference type="Proteomes" id="UP000184310"/>
    </source>
</evidence>